<comment type="caution">
    <text evidence="2">The sequence shown here is derived from an EMBL/GenBank/DDBJ whole genome shotgun (WGS) entry which is preliminary data.</text>
</comment>
<keyword evidence="1" id="KW-0812">Transmembrane</keyword>
<feature type="transmembrane region" description="Helical" evidence="1">
    <location>
        <begin position="56"/>
        <end position="73"/>
    </location>
</feature>
<keyword evidence="1" id="KW-0472">Membrane</keyword>
<dbReference type="Proteomes" id="UP001499909">
    <property type="component" value="Unassembled WGS sequence"/>
</dbReference>
<organism evidence="2 3">
    <name type="scientific">Hymenobacter algoricola</name>
    <dbReference type="NCBI Taxonomy" id="486267"/>
    <lineage>
        <taxon>Bacteria</taxon>
        <taxon>Pseudomonadati</taxon>
        <taxon>Bacteroidota</taxon>
        <taxon>Cytophagia</taxon>
        <taxon>Cytophagales</taxon>
        <taxon>Hymenobacteraceae</taxon>
        <taxon>Hymenobacter</taxon>
    </lineage>
</organism>
<accession>A0ABP7N7X6</accession>
<evidence type="ECO:0000256" key="1">
    <source>
        <dbReference type="SAM" id="Phobius"/>
    </source>
</evidence>
<evidence type="ECO:0000313" key="3">
    <source>
        <dbReference type="Proteomes" id="UP001499909"/>
    </source>
</evidence>
<evidence type="ECO:0000313" key="2">
    <source>
        <dbReference type="EMBL" id="GAA3939225.1"/>
    </source>
</evidence>
<keyword evidence="1" id="KW-1133">Transmembrane helix</keyword>
<feature type="transmembrane region" description="Helical" evidence="1">
    <location>
        <begin position="85"/>
        <end position="107"/>
    </location>
</feature>
<protein>
    <submittedName>
        <fullName evidence="2">Uncharacterized protein</fullName>
    </submittedName>
</protein>
<reference evidence="3" key="1">
    <citation type="journal article" date="2019" name="Int. J. Syst. Evol. Microbiol.">
        <title>The Global Catalogue of Microorganisms (GCM) 10K type strain sequencing project: providing services to taxonomists for standard genome sequencing and annotation.</title>
        <authorList>
            <consortium name="The Broad Institute Genomics Platform"/>
            <consortium name="The Broad Institute Genome Sequencing Center for Infectious Disease"/>
            <person name="Wu L."/>
            <person name="Ma J."/>
        </authorList>
    </citation>
    <scope>NUCLEOTIDE SEQUENCE [LARGE SCALE GENOMIC DNA]</scope>
    <source>
        <strain evidence="3">JCM 17214</strain>
    </source>
</reference>
<gene>
    <name evidence="2" type="ORF">GCM10022406_24220</name>
</gene>
<name>A0ABP7N7X6_9BACT</name>
<dbReference type="EMBL" id="BAABDH010000040">
    <property type="protein sequence ID" value="GAA3939225.1"/>
    <property type="molecule type" value="Genomic_DNA"/>
</dbReference>
<keyword evidence="3" id="KW-1185">Reference proteome</keyword>
<sequence length="201" mass="22205">MLILFLFYFMPPASISIYPILIRFFGTLTLLAALAFGLYCAEVRFESVLLNNLGELLMLLGLVVLGPGTLLLLSRQQWWRRAAVLLYLGLLVAGSPFYLLGFFLILLNLSSAVGCYPVFEQALPDHSRFPIYNTPYQGSLGVDSMAVYQVRPLLAGLVQRHPLPAFPHAYTAADTGQIIVQGQRAVIPPAGRWQPPVSIVQ</sequence>
<proteinExistence type="predicted"/>